<evidence type="ECO:0000259" key="1">
    <source>
        <dbReference type="PROSITE" id="PS01124"/>
    </source>
</evidence>
<dbReference type="EMBL" id="FOYR01000003">
    <property type="protein sequence ID" value="SFR69742.1"/>
    <property type="molecule type" value="Genomic_DNA"/>
</dbReference>
<accession>A0A1I6ISN4</accession>
<evidence type="ECO:0000313" key="3">
    <source>
        <dbReference type="Proteomes" id="UP000198877"/>
    </source>
</evidence>
<gene>
    <name evidence="2" type="ORF">SAMN04488591_3060</name>
</gene>
<dbReference type="AlphaFoldDB" id="A0A1I6ISN4"/>
<name>A0A1I6ISN4_9MICO</name>
<dbReference type="Proteomes" id="UP000198877">
    <property type="component" value="Unassembled WGS sequence"/>
</dbReference>
<dbReference type="PROSITE" id="PS01124">
    <property type="entry name" value="HTH_ARAC_FAMILY_2"/>
    <property type="match status" value="1"/>
</dbReference>
<organism evidence="2 3">
    <name type="scientific">Microbacterium azadirachtae</name>
    <dbReference type="NCBI Taxonomy" id="582680"/>
    <lineage>
        <taxon>Bacteria</taxon>
        <taxon>Bacillati</taxon>
        <taxon>Actinomycetota</taxon>
        <taxon>Actinomycetes</taxon>
        <taxon>Micrococcales</taxon>
        <taxon>Microbacteriaceae</taxon>
        <taxon>Microbacterium</taxon>
    </lineage>
</organism>
<reference evidence="3" key="1">
    <citation type="submission" date="2016-10" db="EMBL/GenBank/DDBJ databases">
        <authorList>
            <person name="Varghese N."/>
            <person name="Submissions S."/>
        </authorList>
    </citation>
    <scope>NUCLEOTIDE SEQUENCE [LARGE SCALE GENOMIC DNA]</scope>
    <source>
        <strain evidence="3">CL127</strain>
    </source>
</reference>
<sequence>MVLEGAIRRSKRDESSFSGYERSVLDPRTVTRGRLDSLLAGTNVHLRDGDVSSVFARIFRLDEYVVARVRTRTGHIVWRPSAAPGRRRFAVVFVARGRLAVGTDGSRHVAAGEAILMPFPERTPITLGSSSPVEVIAFAFETDAVVPFDVTPETVGSLHPSSSVFQASYSLLRALVDSSSPEQGASTAALRSLLKGSARALVRAARVPSRSLWEDAVEIITDQHTDISLDARRIADQLNVSTSTLYRAFADRPRGVAEELRYQRALTASRSLAEEADIPVSRLSRQSGFGSASTLRRALKALNEKAEA</sequence>
<dbReference type="SMART" id="SM00342">
    <property type="entry name" value="HTH_ARAC"/>
    <property type="match status" value="1"/>
</dbReference>
<proteinExistence type="predicted"/>
<evidence type="ECO:0000313" key="2">
    <source>
        <dbReference type="EMBL" id="SFR69742.1"/>
    </source>
</evidence>
<dbReference type="GO" id="GO:0003700">
    <property type="term" value="F:DNA-binding transcription factor activity"/>
    <property type="evidence" value="ECO:0007669"/>
    <property type="project" value="InterPro"/>
</dbReference>
<protein>
    <submittedName>
        <fullName evidence="2">AraC-type DNA-binding protein</fullName>
    </submittedName>
</protein>
<dbReference type="InterPro" id="IPR018060">
    <property type="entry name" value="HTH_AraC"/>
</dbReference>
<dbReference type="Gene3D" id="1.10.10.60">
    <property type="entry name" value="Homeodomain-like"/>
    <property type="match status" value="1"/>
</dbReference>
<keyword evidence="2" id="KW-0238">DNA-binding</keyword>
<feature type="domain" description="HTH araC/xylS-type" evidence="1">
    <location>
        <begin position="214"/>
        <end position="308"/>
    </location>
</feature>
<dbReference type="GO" id="GO:0043565">
    <property type="term" value="F:sequence-specific DNA binding"/>
    <property type="evidence" value="ECO:0007669"/>
    <property type="project" value="InterPro"/>
</dbReference>